<evidence type="ECO:0000313" key="1">
    <source>
        <dbReference type="EMBL" id="KDD68791.1"/>
    </source>
</evidence>
<name>A0A059L3I4_9PSED</name>
<dbReference type="AlphaFoldDB" id="A0A059L3I4"/>
<evidence type="ECO:0000313" key="2">
    <source>
        <dbReference type="Proteomes" id="UP000026739"/>
    </source>
</evidence>
<dbReference type="RefSeq" id="WP_033056750.1">
    <property type="nucleotide sequence ID" value="NZ_AZQQ01000075.1"/>
</dbReference>
<dbReference type="Proteomes" id="UP000026739">
    <property type="component" value="Unassembled WGS sequence"/>
</dbReference>
<dbReference type="EMBL" id="AZQQ01000075">
    <property type="protein sequence ID" value="KDD68791.1"/>
    <property type="molecule type" value="Genomic_DNA"/>
</dbReference>
<reference evidence="1 2" key="1">
    <citation type="submission" date="2013-12" db="EMBL/GenBank/DDBJ databases">
        <authorList>
            <person name="Formusa P.A."/>
            <person name="Habash M."/>
            <person name="Lee H."/>
            <person name="Trevors J.T."/>
        </authorList>
    </citation>
    <scope>NUCLEOTIDE SEQUENCE [LARGE SCALE GENOMIC DNA]</scope>
    <source>
        <strain evidence="1 2">PD30</strain>
    </source>
</reference>
<dbReference type="eggNOG" id="ENOG5031CZM">
    <property type="taxonomic scope" value="Bacteria"/>
</dbReference>
<sequence length="220" mass="25431">MNWAKLTRNAASKKFDEMKAADAFELGTLNADYSEIRDAVRELLPLFASSGLEAGVYDIRAGFALYRILNERGFGIRHAADDGIWRYLSIIVLPDYVQSRWNKFHEERFWRNRSRIWLRAMWWFIHLSWQGDEATTRASVGGMSTDDVMHIVERPGLRGFRVELYRAMVRAAGERPPGQRKIPQLMKLNTATIVMVEPSVFRGGVSRYVQALYQQIDQTL</sequence>
<accession>A0A059L3I4</accession>
<dbReference type="InterPro" id="IPR045920">
    <property type="entry name" value="DUF6339"/>
</dbReference>
<dbReference type="Pfam" id="PF19866">
    <property type="entry name" value="DUF6339"/>
    <property type="match status" value="1"/>
</dbReference>
<proteinExistence type="predicted"/>
<gene>
    <name evidence="1" type="ORF">V466_11870</name>
</gene>
<comment type="caution">
    <text evidence="1">The sequence shown here is derived from an EMBL/GenBank/DDBJ whole genome shotgun (WGS) entry which is preliminary data.</text>
</comment>
<protein>
    <submittedName>
        <fullName evidence="1">Uncharacterized protein</fullName>
    </submittedName>
</protein>
<organism evidence="1 2">
    <name type="scientific">Pseudomonas mandelii PD30</name>
    <dbReference type="NCBI Taxonomy" id="1419583"/>
    <lineage>
        <taxon>Bacteria</taxon>
        <taxon>Pseudomonadati</taxon>
        <taxon>Pseudomonadota</taxon>
        <taxon>Gammaproteobacteria</taxon>
        <taxon>Pseudomonadales</taxon>
        <taxon>Pseudomonadaceae</taxon>
        <taxon>Pseudomonas</taxon>
    </lineage>
</organism>